<dbReference type="CDD" id="cd06093">
    <property type="entry name" value="PX_domain"/>
    <property type="match status" value="2"/>
</dbReference>
<dbReference type="Pfam" id="PF00787">
    <property type="entry name" value="PX"/>
    <property type="match status" value="2"/>
</dbReference>
<name>A0A0H5R426_9EUKA</name>
<dbReference type="EMBL" id="HACM01008513">
    <property type="protein sequence ID" value="CRZ08955.1"/>
    <property type="molecule type" value="Transcribed_RNA"/>
</dbReference>
<evidence type="ECO:0000259" key="1">
    <source>
        <dbReference type="PROSITE" id="PS50195"/>
    </source>
</evidence>
<protein>
    <recommendedName>
        <fullName evidence="1">PX domain-containing protein</fullName>
    </recommendedName>
</protein>
<dbReference type="InterPro" id="IPR001683">
    <property type="entry name" value="PX_dom"/>
</dbReference>
<dbReference type="SUPFAM" id="SSF64268">
    <property type="entry name" value="PX domain"/>
    <property type="match status" value="2"/>
</dbReference>
<dbReference type="SMART" id="SM00312">
    <property type="entry name" value="PX"/>
    <property type="match status" value="2"/>
</dbReference>
<feature type="domain" description="PX" evidence="1">
    <location>
        <begin position="153"/>
        <end position="281"/>
    </location>
</feature>
<dbReference type="PANTHER" id="PTHR22775">
    <property type="entry name" value="SORTING NEXIN"/>
    <property type="match status" value="1"/>
</dbReference>
<accession>A0A0H5R426</accession>
<dbReference type="AlphaFoldDB" id="A0A0H5R426"/>
<organism evidence="2">
    <name type="scientific">Spongospora subterranea</name>
    <dbReference type="NCBI Taxonomy" id="70186"/>
    <lineage>
        <taxon>Eukaryota</taxon>
        <taxon>Sar</taxon>
        <taxon>Rhizaria</taxon>
        <taxon>Endomyxa</taxon>
        <taxon>Phytomyxea</taxon>
        <taxon>Plasmodiophorida</taxon>
        <taxon>Plasmodiophoridae</taxon>
        <taxon>Spongospora</taxon>
    </lineage>
</organism>
<reference evidence="2" key="1">
    <citation type="submission" date="2015-04" db="EMBL/GenBank/DDBJ databases">
        <title>The genome sequence of the plant pathogenic Rhizarian Plasmodiophora brassicae reveals insights in its biotrophic life cycle and the origin of chitin synthesis.</title>
        <authorList>
            <person name="Schwelm A."/>
            <person name="Fogelqvist J."/>
            <person name="Knaust A."/>
            <person name="Julke S."/>
            <person name="Lilja T."/>
            <person name="Dhandapani V."/>
            <person name="Bonilla-Rosso G."/>
            <person name="Karlsson M."/>
            <person name="Shevchenko A."/>
            <person name="Choi S.R."/>
            <person name="Kim H.G."/>
            <person name="Park J.Y."/>
            <person name="Lim Y.P."/>
            <person name="Ludwig-Muller J."/>
            <person name="Dixelius C."/>
        </authorList>
    </citation>
    <scope>NUCLEOTIDE SEQUENCE</scope>
    <source>
        <tissue evidence="2">Potato root galls</tissue>
    </source>
</reference>
<dbReference type="PANTHER" id="PTHR22775:SF3">
    <property type="entry name" value="SORTING NEXIN-13"/>
    <property type="match status" value="1"/>
</dbReference>
<sequence>MVRAAPAPSLATLTIDKLSIPKFETNLSGKIVYFKVRVKICSTKGYFVSKRFSQFEEFERQLSLNLPHVDFAPLPPKRPKFLGQSPQFLEERRILLENFLLRALDCEDVKKNIVFLTFLSTDKDGEVSGDIQIDGSESISRVWNDDDTPYEFPEHQEIRRIQIPQSKVMSDHVLYQIHCSSSTDSKPRHSHSHWVSLKRFTDFIVMMRSLHQELAITSPYALHKLPFAPPEKKSRVFNDHTDPVFVEHRRVLLEYYLNKLLRIEQAASSDIFLKFCAVPGI</sequence>
<evidence type="ECO:0000313" key="2">
    <source>
        <dbReference type="EMBL" id="CRZ08955.1"/>
    </source>
</evidence>
<dbReference type="InterPro" id="IPR036871">
    <property type="entry name" value="PX_dom_sf"/>
</dbReference>
<proteinExistence type="predicted"/>
<dbReference type="PROSITE" id="PS50195">
    <property type="entry name" value="PX"/>
    <property type="match status" value="2"/>
</dbReference>
<feature type="domain" description="PX" evidence="1">
    <location>
        <begin position="1"/>
        <end position="126"/>
    </location>
</feature>
<dbReference type="Gene3D" id="3.30.1520.10">
    <property type="entry name" value="Phox-like domain"/>
    <property type="match status" value="2"/>
</dbReference>
<dbReference type="GO" id="GO:0035091">
    <property type="term" value="F:phosphatidylinositol binding"/>
    <property type="evidence" value="ECO:0007669"/>
    <property type="project" value="InterPro"/>
</dbReference>